<evidence type="ECO:0000256" key="4">
    <source>
        <dbReference type="ARBA" id="ARBA00023136"/>
    </source>
</evidence>
<protein>
    <submittedName>
        <fullName evidence="8">Bifunctional TRAM-LAG1-CLN8 homology domain/Sphingosine N-acyltransferase Lag1-Lac1-like</fullName>
    </submittedName>
</protein>
<keyword evidence="4 5" id="KW-0472">Membrane</keyword>
<dbReference type="EMBL" id="JALLKP010000002">
    <property type="protein sequence ID" value="KAK2196651.1"/>
    <property type="molecule type" value="Genomic_DNA"/>
</dbReference>
<evidence type="ECO:0000313" key="8">
    <source>
        <dbReference type="EMBL" id="KAK2196651.1"/>
    </source>
</evidence>
<evidence type="ECO:0000256" key="3">
    <source>
        <dbReference type="ARBA" id="ARBA00022989"/>
    </source>
</evidence>
<keyword evidence="3 6" id="KW-1133">Transmembrane helix</keyword>
<dbReference type="InterPro" id="IPR016439">
    <property type="entry name" value="Lag1/Lac1-like"/>
</dbReference>
<comment type="caution">
    <text evidence="8">The sequence shown here is derived from an EMBL/GenBank/DDBJ whole genome shotgun (WGS) entry which is preliminary data.</text>
</comment>
<proteinExistence type="predicted"/>
<gene>
    <name evidence="8" type="ORF">BdWA1_001900</name>
</gene>
<feature type="transmembrane region" description="Helical" evidence="6">
    <location>
        <begin position="278"/>
        <end position="305"/>
    </location>
</feature>
<evidence type="ECO:0000256" key="5">
    <source>
        <dbReference type="PROSITE-ProRule" id="PRU00205"/>
    </source>
</evidence>
<dbReference type="PANTHER" id="PTHR12560">
    <property type="entry name" value="LONGEVITY ASSURANCE FACTOR 1 LAG1"/>
    <property type="match status" value="1"/>
</dbReference>
<dbReference type="GeneID" id="94336198"/>
<dbReference type="Pfam" id="PF03798">
    <property type="entry name" value="TRAM_LAG1_CLN8"/>
    <property type="match status" value="1"/>
</dbReference>
<dbReference type="InterPro" id="IPR006634">
    <property type="entry name" value="TLC-dom"/>
</dbReference>
<evidence type="ECO:0000256" key="2">
    <source>
        <dbReference type="ARBA" id="ARBA00022692"/>
    </source>
</evidence>
<evidence type="ECO:0000259" key="7">
    <source>
        <dbReference type="PROSITE" id="PS50922"/>
    </source>
</evidence>
<feature type="transmembrane region" description="Helical" evidence="6">
    <location>
        <begin position="34"/>
        <end position="51"/>
    </location>
</feature>
<feature type="transmembrane region" description="Helical" evidence="6">
    <location>
        <begin position="152"/>
        <end position="172"/>
    </location>
</feature>
<feature type="transmembrane region" description="Helical" evidence="6">
    <location>
        <begin position="234"/>
        <end position="257"/>
    </location>
</feature>
<evidence type="ECO:0000256" key="6">
    <source>
        <dbReference type="SAM" id="Phobius"/>
    </source>
</evidence>
<dbReference type="GO" id="GO:0046513">
    <property type="term" value="P:ceramide biosynthetic process"/>
    <property type="evidence" value="ECO:0007669"/>
    <property type="project" value="InterPro"/>
</dbReference>
<sequence length="323" mass="37954">MDANSSLLKTVYENDAKQWHTFHTAISHVNRNDVFYTLNFVILLLVLRFVLSGCNHPRIRNFPSLFTWIFSKYHIGNEKKRSKLAESLWYLISHIFSISICLKLLLDDYGTPANPGWFGNLLDDWNGVWYFMNDPKNPIKGFYKWPHLPLNIQTRLFLLFSIAIWIACNFYIHFETRRSDMNVMRLHHITTTVLMIVAYVVIFLHDISDVFLYFTKITDYIDSIPKTVSGVFFIIYTLSHLITRFVLMSCYIIYPIFVNMDVSKLSNGKIKHIWQMPGGVFCLASIGLLTLMNSYWFSLIISLLFKFLKDANQLKDDREHDDD</sequence>
<dbReference type="AlphaFoldDB" id="A0AAD9PKP4"/>
<dbReference type="RefSeq" id="XP_067803493.1">
    <property type="nucleotide sequence ID" value="XM_067946929.1"/>
</dbReference>
<evidence type="ECO:0000256" key="1">
    <source>
        <dbReference type="ARBA" id="ARBA00004141"/>
    </source>
</evidence>
<keyword evidence="2 5" id="KW-0812">Transmembrane</keyword>
<accession>A0AAD9PKP4</accession>
<dbReference type="KEGG" id="bdw:94336198"/>
<dbReference type="PROSITE" id="PS50922">
    <property type="entry name" value="TLC"/>
    <property type="match status" value="1"/>
</dbReference>
<comment type="subcellular location">
    <subcellularLocation>
        <location evidence="1">Membrane</location>
        <topology evidence="1">Multi-pass membrane protein</topology>
    </subcellularLocation>
</comment>
<evidence type="ECO:0000313" key="9">
    <source>
        <dbReference type="Proteomes" id="UP001214638"/>
    </source>
</evidence>
<name>A0AAD9PKP4_9APIC</name>
<dbReference type="GO" id="GO:0005783">
    <property type="term" value="C:endoplasmic reticulum"/>
    <property type="evidence" value="ECO:0007669"/>
    <property type="project" value="TreeGrafter"/>
</dbReference>
<dbReference type="SMART" id="SM00724">
    <property type="entry name" value="TLC"/>
    <property type="match status" value="1"/>
</dbReference>
<dbReference type="PANTHER" id="PTHR12560:SF0">
    <property type="entry name" value="LD18904P"/>
    <property type="match status" value="1"/>
</dbReference>
<feature type="transmembrane region" description="Helical" evidence="6">
    <location>
        <begin position="193"/>
        <end position="214"/>
    </location>
</feature>
<dbReference type="GO" id="GO:0050291">
    <property type="term" value="F:sphingosine N-acyltransferase activity"/>
    <property type="evidence" value="ECO:0007669"/>
    <property type="project" value="InterPro"/>
</dbReference>
<feature type="domain" description="TLC" evidence="7">
    <location>
        <begin position="82"/>
        <end position="309"/>
    </location>
</feature>
<dbReference type="GO" id="GO:0016020">
    <property type="term" value="C:membrane"/>
    <property type="evidence" value="ECO:0007669"/>
    <property type="project" value="UniProtKB-SubCell"/>
</dbReference>
<organism evidence="8 9">
    <name type="scientific">Babesia duncani</name>
    <dbReference type="NCBI Taxonomy" id="323732"/>
    <lineage>
        <taxon>Eukaryota</taxon>
        <taxon>Sar</taxon>
        <taxon>Alveolata</taxon>
        <taxon>Apicomplexa</taxon>
        <taxon>Aconoidasida</taxon>
        <taxon>Piroplasmida</taxon>
        <taxon>Babesiidae</taxon>
        <taxon>Babesia</taxon>
    </lineage>
</organism>
<dbReference type="Proteomes" id="UP001214638">
    <property type="component" value="Unassembled WGS sequence"/>
</dbReference>
<dbReference type="PIRSF" id="PIRSF005225">
    <property type="entry name" value="LAG1_LAC1"/>
    <property type="match status" value="1"/>
</dbReference>
<reference evidence="8" key="1">
    <citation type="journal article" date="2023" name="Nat. Microbiol.">
        <title>Babesia duncani multi-omics identifies virulence factors and drug targets.</title>
        <authorList>
            <person name="Singh P."/>
            <person name="Lonardi S."/>
            <person name="Liang Q."/>
            <person name="Vydyam P."/>
            <person name="Khabirova E."/>
            <person name="Fang T."/>
            <person name="Gihaz S."/>
            <person name="Thekkiniath J."/>
            <person name="Munshi M."/>
            <person name="Abel S."/>
            <person name="Ciampossin L."/>
            <person name="Batugedara G."/>
            <person name="Gupta M."/>
            <person name="Lu X.M."/>
            <person name="Lenz T."/>
            <person name="Chakravarty S."/>
            <person name="Cornillot E."/>
            <person name="Hu Y."/>
            <person name="Ma W."/>
            <person name="Gonzalez L.M."/>
            <person name="Sanchez S."/>
            <person name="Estrada K."/>
            <person name="Sanchez-Flores A."/>
            <person name="Montero E."/>
            <person name="Harb O.S."/>
            <person name="Le Roch K.G."/>
            <person name="Mamoun C.B."/>
        </authorList>
    </citation>
    <scope>NUCLEOTIDE SEQUENCE</scope>
    <source>
        <strain evidence="8">WA1</strain>
    </source>
</reference>
<keyword evidence="9" id="KW-1185">Reference proteome</keyword>
<feature type="transmembrane region" description="Helical" evidence="6">
    <location>
        <begin position="88"/>
        <end position="106"/>
    </location>
</feature>